<evidence type="ECO:0000313" key="1">
    <source>
        <dbReference type="EMBL" id="SEF48024.1"/>
    </source>
</evidence>
<protein>
    <submittedName>
        <fullName evidence="1">Uncharacterized protein</fullName>
    </submittedName>
</protein>
<dbReference type="EMBL" id="FNUV01000001">
    <property type="protein sequence ID" value="SEF48024.1"/>
    <property type="molecule type" value="Genomic_DNA"/>
</dbReference>
<dbReference type="Proteomes" id="UP000236735">
    <property type="component" value="Unassembled WGS sequence"/>
</dbReference>
<sequence>MKVKVIKKFRDKIDHVTEYAKGTILEVQDEERAKSLIDRGLAKEFKGNQKAAVILKAQAEEPASEGAEAADGDGSDE</sequence>
<accession>A0A1H5SC91</accession>
<proteinExistence type="predicted"/>
<evidence type="ECO:0000313" key="2">
    <source>
        <dbReference type="Proteomes" id="UP000236735"/>
    </source>
</evidence>
<name>A0A1H5SC91_XYLRU</name>
<dbReference type="RefSeq" id="WP_103915121.1">
    <property type="nucleotide sequence ID" value="NZ_FNUV01000001.1"/>
</dbReference>
<gene>
    <name evidence="1" type="ORF">SAMN05216354_0611</name>
</gene>
<dbReference type="AlphaFoldDB" id="A0A1H5SC91"/>
<organism evidence="1 2">
    <name type="scientific">Xylanibacter ruminicola</name>
    <name type="common">Prevotella ruminicola</name>
    <dbReference type="NCBI Taxonomy" id="839"/>
    <lineage>
        <taxon>Bacteria</taxon>
        <taxon>Pseudomonadati</taxon>
        <taxon>Bacteroidota</taxon>
        <taxon>Bacteroidia</taxon>
        <taxon>Bacteroidales</taxon>
        <taxon>Prevotellaceae</taxon>
        <taxon>Xylanibacter</taxon>
    </lineage>
</organism>
<reference evidence="1 2" key="1">
    <citation type="submission" date="2016-10" db="EMBL/GenBank/DDBJ databases">
        <authorList>
            <person name="de Groot N.N."/>
        </authorList>
    </citation>
    <scope>NUCLEOTIDE SEQUENCE [LARGE SCALE GENOMIC DNA]</scope>
    <source>
        <strain evidence="1 2">AR32</strain>
    </source>
</reference>